<dbReference type="SUPFAM" id="SSF56954">
    <property type="entry name" value="Outer membrane efflux proteins (OEP)"/>
    <property type="match status" value="1"/>
</dbReference>
<dbReference type="InterPro" id="IPR010131">
    <property type="entry name" value="MdtP/NodT-like"/>
</dbReference>
<feature type="coiled-coil region" evidence="1">
    <location>
        <begin position="356"/>
        <end position="422"/>
    </location>
</feature>
<gene>
    <name evidence="2" type="ORF">HUE58_02750</name>
</gene>
<proteinExistence type="predicted"/>
<organism evidence="2 3">
    <name type="scientific">Candidatus Ruthia endofausta</name>
    <dbReference type="NCBI Taxonomy" id="2738852"/>
    <lineage>
        <taxon>Bacteria</taxon>
        <taxon>Pseudomonadati</taxon>
        <taxon>Pseudomonadota</taxon>
        <taxon>Gammaproteobacteria</taxon>
        <taxon>Candidatus Pseudothioglobaceae</taxon>
        <taxon>Candidatus Ruthturnera</taxon>
    </lineage>
</organism>
<reference evidence="2 3" key="1">
    <citation type="submission" date="2020-05" db="EMBL/GenBank/DDBJ databases">
        <title>Horizontal transmission and recombination maintain forever young bacterial symbiont genomes.</title>
        <authorList>
            <person name="Russell S.L."/>
            <person name="Pepper-Tunick E."/>
            <person name="Svedberg J."/>
            <person name="Byrne A."/>
            <person name="Ruelas Castillo J."/>
            <person name="Vollmers C."/>
            <person name="Beinart R.A."/>
            <person name="Corbett-Detig R."/>
        </authorList>
    </citation>
    <scope>NUCLEOTIDE SEQUENCE [LARGE SCALE GENOMIC DNA]</scope>
    <source>
        <strain evidence="2">JDF_Ridge</strain>
    </source>
</reference>
<evidence type="ECO:0000313" key="2">
    <source>
        <dbReference type="EMBL" id="QKQ24091.1"/>
    </source>
</evidence>
<sequence length="463" mass="52849">MKENLITVLIFAICLDAQAMTQNKFIERLKNTHPFFTQLDLSLQIKQIDQQATRANQDWLVGVKTNFKNEDVSDISSITTYNNLNTTSIDFSATKKIVSSGAGITVKHNWKNKSKAEIASLNIKRNKFSIDYFYPLLKDASGINDQLNTDLSNIDVQISRLEIAEQQEIFILTQLKKFIDLAYAQERLMINNQRLDLATQELTLVKQKFTMSVVDKVDVLLQEDAYQSAKQQQLQTQQDLNFLRHEMAITLDIDFSNVRAEFDLYQGYTTNDDNLKQYLLTNSRVLKIADLNQDLLERQLKSDKNNSKIQLDLKLGISSEGENSRYTSSISSQSSSWNIGLDLSYPIGGMQAKSAIEKTQIKLARAREQKQEQLLNIHAKANALKQKIQYLVEILESNKMQIEIAKARTKEEKRRYNNANSQASFVISAQNNEQSASLNHIQVAKSYQQSVLDFKATIDQLLP</sequence>
<accession>A0A6N0HP80</accession>
<dbReference type="RefSeq" id="WP_174605530.1">
    <property type="nucleotide sequence ID" value="NZ_CP054490.1"/>
</dbReference>
<keyword evidence="3" id="KW-1185">Reference proteome</keyword>
<protein>
    <submittedName>
        <fullName evidence="2">TolC family protein</fullName>
    </submittedName>
</protein>
<dbReference type="PANTHER" id="PTHR30203">
    <property type="entry name" value="OUTER MEMBRANE CATION EFFLUX PROTEIN"/>
    <property type="match status" value="1"/>
</dbReference>
<dbReference type="EMBL" id="CP054490">
    <property type="protein sequence ID" value="QKQ24091.1"/>
    <property type="molecule type" value="Genomic_DNA"/>
</dbReference>
<evidence type="ECO:0000256" key="1">
    <source>
        <dbReference type="SAM" id="Coils"/>
    </source>
</evidence>
<dbReference type="AlphaFoldDB" id="A0A6N0HP80"/>
<dbReference type="Proteomes" id="UP000509429">
    <property type="component" value="Chromosome"/>
</dbReference>
<keyword evidence="1" id="KW-0175">Coiled coil</keyword>
<dbReference type="KEGG" id="reo:HUE58_02750"/>
<name>A0A6N0HP80_9GAMM</name>
<dbReference type="GO" id="GO:0015562">
    <property type="term" value="F:efflux transmembrane transporter activity"/>
    <property type="evidence" value="ECO:0007669"/>
    <property type="project" value="InterPro"/>
</dbReference>
<evidence type="ECO:0000313" key="3">
    <source>
        <dbReference type="Proteomes" id="UP000509429"/>
    </source>
</evidence>
<dbReference type="Gene3D" id="1.20.1600.10">
    <property type="entry name" value="Outer membrane efflux proteins (OEP)"/>
    <property type="match status" value="1"/>
</dbReference>